<dbReference type="KEGG" id="htu:Htur_1734"/>
<evidence type="ECO:0000256" key="1">
    <source>
        <dbReference type="SAM" id="MobiDB-lite"/>
    </source>
</evidence>
<dbReference type="Pfam" id="PF26062">
    <property type="entry name" value="DUF8022"/>
    <property type="match status" value="1"/>
</dbReference>
<evidence type="ECO:0000313" key="2">
    <source>
        <dbReference type="EMBL" id="ADB60619.1"/>
    </source>
</evidence>
<dbReference type="GeneID" id="8742328"/>
<dbReference type="RefSeq" id="WP_012942911.1">
    <property type="nucleotide sequence ID" value="NC_013743.1"/>
</dbReference>
<dbReference type="eggNOG" id="arCOG04544">
    <property type="taxonomic scope" value="Archaea"/>
</dbReference>
<feature type="region of interest" description="Disordered" evidence="1">
    <location>
        <begin position="1"/>
        <end position="39"/>
    </location>
</feature>
<dbReference type="AlphaFoldDB" id="D2RS38"/>
<protein>
    <recommendedName>
        <fullName evidence="4">Acc operon protein</fullName>
    </recommendedName>
</protein>
<keyword evidence="3" id="KW-1185">Reference proteome</keyword>
<dbReference type="HOGENOM" id="CLU_164493_0_0_2"/>
<dbReference type="EMBL" id="CP001860">
    <property type="protein sequence ID" value="ADB60619.1"/>
    <property type="molecule type" value="Genomic_DNA"/>
</dbReference>
<evidence type="ECO:0000313" key="3">
    <source>
        <dbReference type="Proteomes" id="UP000001903"/>
    </source>
</evidence>
<name>D2RS38_HALTV</name>
<dbReference type="STRING" id="543526.Htur_1734"/>
<gene>
    <name evidence="2" type="ordered locus">Htur_1734</name>
</gene>
<sequence length="121" mass="12788">MTANQSNVEFEEGPADTTAASGDAATADAVPDAEDLLSDVELDVPDDASDEETAAIAAAIGAHLHDQALAAAAAAANGEETWDDRRWSFAGRIRSQQHRTVRVPREAPTDPWTAAGRTDRF</sequence>
<organism evidence="2 3">
    <name type="scientific">Haloterrigena turkmenica (strain ATCC 51198 / DSM 5511 / JCM 9101 / NCIMB 13204 / VKM B-1734 / 4k)</name>
    <name type="common">Halococcus turkmenicus</name>
    <dbReference type="NCBI Taxonomy" id="543526"/>
    <lineage>
        <taxon>Archaea</taxon>
        <taxon>Methanobacteriati</taxon>
        <taxon>Methanobacteriota</taxon>
        <taxon>Stenosarchaea group</taxon>
        <taxon>Halobacteria</taxon>
        <taxon>Halobacteriales</taxon>
        <taxon>Natrialbaceae</taxon>
        <taxon>Haloterrigena</taxon>
    </lineage>
</organism>
<feature type="compositionally biased region" description="Low complexity" evidence="1">
    <location>
        <begin position="15"/>
        <end position="29"/>
    </location>
</feature>
<proteinExistence type="predicted"/>
<evidence type="ECO:0008006" key="4">
    <source>
        <dbReference type="Google" id="ProtNLM"/>
    </source>
</evidence>
<dbReference type="Proteomes" id="UP000001903">
    <property type="component" value="Chromosome"/>
</dbReference>
<feature type="region of interest" description="Disordered" evidence="1">
    <location>
        <begin position="96"/>
        <end position="121"/>
    </location>
</feature>
<dbReference type="InterPro" id="IPR058335">
    <property type="entry name" value="PccX"/>
</dbReference>
<accession>D2RS38</accession>
<reference evidence="2 3" key="1">
    <citation type="journal article" date="2010" name="Stand. Genomic Sci.">
        <title>Complete genome sequence of Haloterrigena turkmenica type strain (4k).</title>
        <authorList>
            <person name="Saunders E."/>
            <person name="Tindall B.J."/>
            <person name="Fahnrich R."/>
            <person name="Lapidus A."/>
            <person name="Copeland A."/>
            <person name="Del Rio T.G."/>
            <person name="Lucas S."/>
            <person name="Chen F."/>
            <person name="Tice H."/>
            <person name="Cheng J.F."/>
            <person name="Han C."/>
            <person name="Detter J.C."/>
            <person name="Bruce D."/>
            <person name="Goodwin L."/>
            <person name="Chain P."/>
            <person name="Pitluck S."/>
            <person name="Pati A."/>
            <person name="Ivanova N."/>
            <person name="Mavromatis K."/>
            <person name="Chen A."/>
            <person name="Palaniappan K."/>
            <person name="Land M."/>
            <person name="Hauser L."/>
            <person name="Chang Y.J."/>
            <person name="Jeffries C.D."/>
            <person name="Brettin T."/>
            <person name="Rohde M."/>
            <person name="Goker M."/>
            <person name="Bristow J."/>
            <person name="Eisen J.A."/>
            <person name="Markowitz V."/>
            <person name="Hugenholtz P."/>
            <person name="Klenk H.P."/>
            <person name="Kyrpides N.C."/>
        </authorList>
    </citation>
    <scope>NUCLEOTIDE SEQUENCE [LARGE SCALE GENOMIC DNA]</scope>
    <source>
        <strain evidence="3">ATCC 51198 / DSM 5511 / JCM 9101 / NCIMB 13204 / VKM B-1734 / 4k</strain>
    </source>
</reference>